<evidence type="ECO:0000313" key="3">
    <source>
        <dbReference type="EMBL" id="MED6206072.1"/>
    </source>
</evidence>
<evidence type="ECO:0000256" key="2">
    <source>
        <dbReference type="SAM" id="Phobius"/>
    </source>
</evidence>
<accession>A0ABU6Y6M1</accession>
<proteinExistence type="predicted"/>
<dbReference type="EMBL" id="JASCZI010241738">
    <property type="protein sequence ID" value="MED6206072.1"/>
    <property type="molecule type" value="Genomic_DNA"/>
</dbReference>
<dbReference type="InterPro" id="IPR032675">
    <property type="entry name" value="LRR_dom_sf"/>
</dbReference>
<dbReference type="Proteomes" id="UP001341840">
    <property type="component" value="Unassembled WGS sequence"/>
</dbReference>
<comment type="caution">
    <text evidence="3">The sequence shown here is derived from an EMBL/GenBank/DDBJ whole genome shotgun (WGS) entry which is preliminary data.</text>
</comment>
<keyword evidence="4" id="KW-1185">Reference proteome</keyword>
<protein>
    <submittedName>
        <fullName evidence="3">Uncharacterized protein</fullName>
    </submittedName>
</protein>
<dbReference type="SUPFAM" id="SSF52047">
    <property type="entry name" value="RNI-like"/>
    <property type="match status" value="1"/>
</dbReference>
<reference evidence="3 4" key="1">
    <citation type="journal article" date="2023" name="Plants (Basel)">
        <title>Bridging the Gap: Combining Genomics and Transcriptomics Approaches to Understand Stylosanthes scabra, an Orphan Legume from the Brazilian Caatinga.</title>
        <authorList>
            <person name="Ferreira-Neto J.R.C."/>
            <person name="da Silva M.D."/>
            <person name="Binneck E."/>
            <person name="de Melo N.F."/>
            <person name="da Silva R.H."/>
            <person name="de Melo A.L.T.M."/>
            <person name="Pandolfi V."/>
            <person name="Bustamante F.O."/>
            <person name="Brasileiro-Vidal A.C."/>
            <person name="Benko-Iseppon A.M."/>
        </authorList>
    </citation>
    <scope>NUCLEOTIDE SEQUENCE [LARGE SCALE GENOMIC DNA]</scope>
    <source>
        <tissue evidence="3">Leaves</tissue>
    </source>
</reference>
<keyword evidence="2" id="KW-0812">Transmembrane</keyword>
<evidence type="ECO:0000313" key="4">
    <source>
        <dbReference type="Proteomes" id="UP001341840"/>
    </source>
</evidence>
<evidence type="ECO:0000256" key="1">
    <source>
        <dbReference type="SAM" id="MobiDB-lite"/>
    </source>
</evidence>
<keyword evidence="2" id="KW-0472">Membrane</keyword>
<feature type="compositionally biased region" description="Basic and acidic residues" evidence="1">
    <location>
        <begin position="52"/>
        <end position="62"/>
    </location>
</feature>
<gene>
    <name evidence="3" type="ORF">PIB30_023597</name>
</gene>
<feature type="compositionally biased region" description="Basic and acidic residues" evidence="1">
    <location>
        <begin position="8"/>
        <end position="18"/>
    </location>
</feature>
<feature type="compositionally biased region" description="Basic and acidic residues" evidence="1">
    <location>
        <begin position="27"/>
        <end position="43"/>
    </location>
</feature>
<name>A0ABU6Y6M1_9FABA</name>
<feature type="transmembrane region" description="Helical" evidence="2">
    <location>
        <begin position="86"/>
        <end position="108"/>
    </location>
</feature>
<dbReference type="Gene3D" id="3.80.10.10">
    <property type="entry name" value="Ribonuclease Inhibitor"/>
    <property type="match status" value="1"/>
</dbReference>
<sequence>MNYHQCRLRREMNLEKKTEQRKKKKKSQPEKRLEEREVAKQYEDAGDEQDIHDEKGTKKDEERGGKGLWRLVVLQEQKPKTQNNSLSVFLARFAITALSLFPAARFLLSWSAPTVIAIGKGCKLLEEWNLALCHGVMVPGWRAVGFYCNNLKTLHVNGCEYFNFAGLVPLREGCESLSTLYIGKFFKPFEIFFFSCKRLEVCLKFA</sequence>
<feature type="region of interest" description="Disordered" evidence="1">
    <location>
        <begin position="1"/>
        <end position="62"/>
    </location>
</feature>
<keyword evidence="2" id="KW-1133">Transmembrane helix</keyword>
<organism evidence="3 4">
    <name type="scientific">Stylosanthes scabra</name>
    <dbReference type="NCBI Taxonomy" id="79078"/>
    <lineage>
        <taxon>Eukaryota</taxon>
        <taxon>Viridiplantae</taxon>
        <taxon>Streptophyta</taxon>
        <taxon>Embryophyta</taxon>
        <taxon>Tracheophyta</taxon>
        <taxon>Spermatophyta</taxon>
        <taxon>Magnoliopsida</taxon>
        <taxon>eudicotyledons</taxon>
        <taxon>Gunneridae</taxon>
        <taxon>Pentapetalae</taxon>
        <taxon>rosids</taxon>
        <taxon>fabids</taxon>
        <taxon>Fabales</taxon>
        <taxon>Fabaceae</taxon>
        <taxon>Papilionoideae</taxon>
        <taxon>50 kb inversion clade</taxon>
        <taxon>dalbergioids sensu lato</taxon>
        <taxon>Dalbergieae</taxon>
        <taxon>Pterocarpus clade</taxon>
        <taxon>Stylosanthes</taxon>
    </lineage>
</organism>